<dbReference type="GO" id="GO:0003959">
    <property type="term" value="F:NADPH dehydrogenase activity"/>
    <property type="evidence" value="ECO:0007669"/>
    <property type="project" value="InterPro"/>
</dbReference>
<dbReference type="Pfam" id="PF00724">
    <property type="entry name" value="Oxidored_FMN"/>
    <property type="match status" value="1"/>
</dbReference>
<dbReference type="GO" id="GO:0050661">
    <property type="term" value="F:NADP binding"/>
    <property type="evidence" value="ECO:0007669"/>
    <property type="project" value="InterPro"/>
</dbReference>
<dbReference type="InterPro" id="IPR044152">
    <property type="entry name" value="YqjM-like"/>
</dbReference>
<reference evidence="7 8" key="1">
    <citation type="journal article" date="2019" name="Nat. Ecol. Evol.">
        <title>Megaphylogeny resolves global patterns of mushroom evolution.</title>
        <authorList>
            <person name="Varga T."/>
            <person name="Krizsan K."/>
            <person name="Foldi C."/>
            <person name="Dima B."/>
            <person name="Sanchez-Garcia M."/>
            <person name="Sanchez-Ramirez S."/>
            <person name="Szollosi G.J."/>
            <person name="Szarkandi J.G."/>
            <person name="Papp V."/>
            <person name="Albert L."/>
            <person name="Andreopoulos W."/>
            <person name="Angelini C."/>
            <person name="Antonin V."/>
            <person name="Barry K.W."/>
            <person name="Bougher N.L."/>
            <person name="Buchanan P."/>
            <person name="Buyck B."/>
            <person name="Bense V."/>
            <person name="Catcheside P."/>
            <person name="Chovatia M."/>
            <person name="Cooper J."/>
            <person name="Damon W."/>
            <person name="Desjardin D."/>
            <person name="Finy P."/>
            <person name="Geml J."/>
            <person name="Haridas S."/>
            <person name="Hughes K."/>
            <person name="Justo A."/>
            <person name="Karasinski D."/>
            <person name="Kautmanova I."/>
            <person name="Kiss B."/>
            <person name="Kocsube S."/>
            <person name="Kotiranta H."/>
            <person name="LaButti K.M."/>
            <person name="Lechner B.E."/>
            <person name="Liimatainen K."/>
            <person name="Lipzen A."/>
            <person name="Lukacs Z."/>
            <person name="Mihaltcheva S."/>
            <person name="Morgado L.N."/>
            <person name="Niskanen T."/>
            <person name="Noordeloos M.E."/>
            <person name="Ohm R.A."/>
            <person name="Ortiz-Santana B."/>
            <person name="Ovrebo C."/>
            <person name="Racz N."/>
            <person name="Riley R."/>
            <person name="Savchenko A."/>
            <person name="Shiryaev A."/>
            <person name="Soop K."/>
            <person name="Spirin V."/>
            <person name="Szebenyi C."/>
            <person name="Tomsovsky M."/>
            <person name="Tulloss R.E."/>
            <person name="Uehling J."/>
            <person name="Grigoriev I.V."/>
            <person name="Vagvolgyi C."/>
            <person name="Papp T."/>
            <person name="Martin F.M."/>
            <person name="Miettinen O."/>
            <person name="Hibbett D.S."/>
            <person name="Nagy L.G."/>
        </authorList>
    </citation>
    <scope>NUCLEOTIDE SEQUENCE [LARGE SCALE GENOMIC DNA]</scope>
    <source>
        <strain evidence="7 8">CBS 121175</strain>
    </source>
</reference>
<keyword evidence="5" id="KW-0560">Oxidoreductase</keyword>
<accession>A0A5C3LCS7</accession>
<dbReference type="OrthoDB" id="72788at2759"/>
<organism evidence="7 8">
    <name type="scientific">Coprinopsis marcescibilis</name>
    <name type="common">Agaric fungus</name>
    <name type="synonym">Psathyrella marcescibilis</name>
    <dbReference type="NCBI Taxonomy" id="230819"/>
    <lineage>
        <taxon>Eukaryota</taxon>
        <taxon>Fungi</taxon>
        <taxon>Dikarya</taxon>
        <taxon>Basidiomycota</taxon>
        <taxon>Agaricomycotina</taxon>
        <taxon>Agaricomycetes</taxon>
        <taxon>Agaricomycetidae</taxon>
        <taxon>Agaricales</taxon>
        <taxon>Agaricineae</taxon>
        <taxon>Psathyrellaceae</taxon>
        <taxon>Coprinopsis</taxon>
    </lineage>
</organism>
<dbReference type="InterPro" id="IPR013785">
    <property type="entry name" value="Aldolase_TIM"/>
</dbReference>
<dbReference type="Gene3D" id="3.20.20.70">
    <property type="entry name" value="Aldolase class I"/>
    <property type="match status" value="1"/>
</dbReference>
<evidence type="ECO:0000256" key="3">
    <source>
        <dbReference type="ARBA" id="ARBA00022643"/>
    </source>
</evidence>
<dbReference type="PANTHER" id="PTHR43303:SF4">
    <property type="entry name" value="NADPH DEHYDROGENASE C23G7.10C-RELATED"/>
    <property type="match status" value="1"/>
</dbReference>
<name>A0A5C3LCS7_COPMA</name>
<evidence type="ECO:0000256" key="1">
    <source>
        <dbReference type="ARBA" id="ARBA00001917"/>
    </source>
</evidence>
<dbReference type="STRING" id="230819.A0A5C3LCS7"/>
<gene>
    <name evidence="7" type="ORF">FA15DRAFT_630208</name>
</gene>
<dbReference type="CDD" id="cd02932">
    <property type="entry name" value="OYE_YqiM_FMN"/>
    <property type="match status" value="1"/>
</dbReference>
<keyword evidence="4" id="KW-0521">NADP</keyword>
<dbReference type="AlphaFoldDB" id="A0A5C3LCS7"/>
<feature type="domain" description="NADH:flavin oxidoreductase/NADH oxidase N-terminal" evidence="6">
    <location>
        <begin position="34"/>
        <end position="388"/>
    </location>
</feature>
<dbReference type="InterPro" id="IPR001155">
    <property type="entry name" value="OxRdtase_FMN_N"/>
</dbReference>
<evidence type="ECO:0000256" key="5">
    <source>
        <dbReference type="ARBA" id="ARBA00023002"/>
    </source>
</evidence>
<comment type="cofactor">
    <cofactor evidence="1">
        <name>FMN</name>
        <dbReference type="ChEBI" id="CHEBI:58210"/>
    </cofactor>
</comment>
<evidence type="ECO:0000256" key="4">
    <source>
        <dbReference type="ARBA" id="ARBA00022857"/>
    </source>
</evidence>
<dbReference type="Proteomes" id="UP000307440">
    <property type="component" value="Unassembled WGS sequence"/>
</dbReference>
<dbReference type="EMBL" id="ML210146">
    <property type="protein sequence ID" value="TFK30879.1"/>
    <property type="molecule type" value="Genomic_DNA"/>
</dbReference>
<dbReference type="PANTHER" id="PTHR43303">
    <property type="entry name" value="NADPH DEHYDROGENASE C23G7.10C-RELATED"/>
    <property type="match status" value="1"/>
</dbReference>
<protein>
    <submittedName>
        <fullName evidence="7">NADH:flavin oxidoreductase/NADH oxidase</fullName>
    </submittedName>
</protein>
<dbReference type="SUPFAM" id="SSF51395">
    <property type="entry name" value="FMN-linked oxidoreductases"/>
    <property type="match status" value="1"/>
</dbReference>
<evidence type="ECO:0000259" key="6">
    <source>
        <dbReference type="Pfam" id="PF00724"/>
    </source>
</evidence>
<evidence type="ECO:0000256" key="2">
    <source>
        <dbReference type="ARBA" id="ARBA00022630"/>
    </source>
</evidence>
<proteinExistence type="predicted"/>
<sequence>MPYINNPVPGAYQFFPLNQPAIGDRLEPKASDPKLFQPLTLRNVTFKNRILVPPMCMYSAKDGHVTDWHLVHLGGLASRGVGGICVEATAVVPEGRISPEDAGIWADSHIAPFRKVVDFSHAQGTKIGIQLAHAGRKASCHAPWVQDRAPKGTSYVAQKEENGWPDNVRGPSELAYHPKYPTPKGLSIKEIDDVVQAFIDGAHRSEAAGFDFIEIHAAHGYLIHEFLSPISNGRSDEYGGSFENRIRLLLRIATAARAAWPNKPLFVRISATEWVEGPEKEGNEWKQWGLEQSALLAQKLYEIGVDLLDVSTGGNSSHQKIPAGPGFQVPFAAEIRKRVPGLAVGAVGLITEAQQAENYLKEGKADVIFLGRELLRNPDWPLEAAKKLGVKLKAANQYERAWYKL</sequence>
<dbReference type="GO" id="GO:0010181">
    <property type="term" value="F:FMN binding"/>
    <property type="evidence" value="ECO:0007669"/>
    <property type="project" value="InterPro"/>
</dbReference>
<evidence type="ECO:0000313" key="7">
    <source>
        <dbReference type="EMBL" id="TFK30879.1"/>
    </source>
</evidence>
<keyword evidence="3" id="KW-0288">FMN</keyword>
<keyword evidence="8" id="KW-1185">Reference proteome</keyword>
<keyword evidence="2" id="KW-0285">Flavoprotein</keyword>
<evidence type="ECO:0000313" key="8">
    <source>
        <dbReference type="Proteomes" id="UP000307440"/>
    </source>
</evidence>